<dbReference type="Proteomes" id="UP000319502">
    <property type="component" value="Unassembled WGS sequence"/>
</dbReference>
<name>A0A557QSZ4_9RHOO</name>
<accession>A0A557QSZ4</accession>
<evidence type="ECO:0000313" key="6">
    <source>
        <dbReference type="Proteomes" id="UP000319502"/>
    </source>
</evidence>
<dbReference type="Gene3D" id="3.30.70.920">
    <property type="match status" value="1"/>
</dbReference>
<protein>
    <submittedName>
        <fullName evidence="5">Lrp/AsnC family transcriptional regulator</fullName>
    </submittedName>
</protein>
<dbReference type="InterPro" id="IPR019887">
    <property type="entry name" value="Tscrpt_reg_AsnC/Lrp_C"/>
</dbReference>
<dbReference type="GO" id="GO:0006355">
    <property type="term" value="P:regulation of DNA-templated transcription"/>
    <property type="evidence" value="ECO:0007669"/>
    <property type="project" value="UniProtKB-ARBA"/>
</dbReference>
<dbReference type="PROSITE" id="PS00519">
    <property type="entry name" value="HTH_ASNC_1"/>
    <property type="match status" value="1"/>
</dbReference>
<keyword evidence="6" id="KW-1185">Reference proteome</keyword>
<evidence type="ECO:0000313" key="5">
    <source>
        <dbReference type="EMBL" id="TVO56037.1"/>
    </source>
</evidence>
<dbReference type="InterPro" id="IPR019885">
    <property type="entry name" value="Tscrpt_reg_HTH_AsnC-type_CS"/>
</dbReference>
<dbReference type="AlphaFoldDB" id="A0A557QSZ4"/>
<dbReference type="PANTHER" id="PTHR30154">
    <property type="entry name" value="LEUCINE-RESPONSIVE REGULATORY PROTEIN"/>
    <property type="match status" value="1"/>
</dbReference>
<keyword evidence="1" id="KW-0805">Transcription regulation</keyword>
<dbReference type="Pfam" id="PF13412">
    <property type="entry name" value="HTH_24"/>
    <property type="match status" value="1"/>
</dbReference>
<feature type="domain" description="HTH asnC-type" evidence="4">
    <location>
        <begin position="9"/>
        <end position="65"/>
    </location>
</feature>
<dbReference type="InterPro" id="IPR011008">
    <property type="entry name" value="Dimeric_a/b-barrel"/>
</dbReference>
<dbReference type="GO" id="GO:0005829">
    <property type="term" value="C:cytosol"/>
    <property type="evidence" value="ECO:0007669"/>
    <property type="project" value="TreeGrafter"/>
</dbReference>
<evidence type="ECO:0000256" key="2">
    <source>
        <dbReference type="ARBA" id="ARBA00023125"/>
    </source>
</evidence>
<reference evidence="5 6" key="1">
    <citation type="submission" date="2019-07" db="EMBL/GenBank/DDBJ databases">
        <title>The pathways for chlorine oxyanion respiration interact through the shared metabolite chlorate.</title>
        <authorList>
            <person name="Barnum T.P."/>
            <person name="Cheng Y."/>
            <person name="Hill K.A."/>
            <person name="Lucas L.N."/>
            <person name="Carlson H.K."/>
            <person name="Coates J.D."/>
        </authorList>
    </citation>
    <scope>NUCLEOTIDE SEQUENCE [LARGE SCALE GENOMIC DNA]</scope>
    <source>
        <strain evidence="5 6">SFB-3</strain>
    </source>
</reference>
<gene>
    <name evidence="5" type="ORF">FHP91_11370</name>
</gene>
<evidence type="ECO:0000256" key="1">
    <source>
        <dbReference type="ARBA" id="ARBA00023015"/>
    </source>
</evidence>
<dbReference type="SMART" id="SM00344">
    <property type="entry name" value="HTH_ASNC"/>
    <property type="match status" value="1"/>
</dbReference>
<dbReference type="PANTHER" id="PTHR30154:SF34">
    <property type="entry name" value="TRANSCRIPTIONAL REGULATOR AZLB"/>
    <property type="match status" value="1"/>
</dbReference>
<dbReference type="GO" id="GO:0043565">
    <property type="term" value="F:sequence-specific DNA binding"/>
    <property type="evidence" value="ECO:0007669"/>
    <property type="project" value="InterPro"/>
</dbReference>
<dbReference type="PRINTS" id="PR00033">
    <property type="entry name" value="HTHASNC"/>
</dbReference>
<dbReference type="InterPro" id="IPR000485">
    <property type="entry name" value="AsnC-type_HTH_dom"/>
</dbReference>
<dbReference type="PROSITE" id="PS50956">
    <property type="entry name" value="HTH_ASNC_2"/>
    <property type="match status" value="1"/>
</dbReference>
<organism evidence="5 6">
    <name type="scientific">Denitromonas halophila</name>
    <dbReference type="NCBI Taxonomy" id="1629404"/>
    <lineage>
        <taxon>Bacteria</taxon>
        <taxon>Pseudomonadati</taxon>
        <taxon>Pseudomonadota</taxon>
        <taxon>Betaproteobacteria</taxon>
        <taxon>Rhodocyclales</taxon>
        <taxon>Zoogloeaceae</taxon>
        <taxon>Denitromonas</taxon>
    </lineage>
</organism>
<dbReference type="InterPro" id="IPR019888">
    <property type="entry name" value="Tscrpt_reg_AsnC-like"/>
</dbReference>
<comment type="caution">
    <text evidence="5">The sequence shown here is derived from an EMBL/GenBank/DDBJ whole genome shotgun (WGS) entry which is preliminary data.</text>
</comment>
<keyword evidence="3" id="KW-0804">Transcription</keyword>
<dbReference type="InterPro" id="IPR011991">
    <property type="entry name" value="ArsR-like_HTH"/>
</dbReference>
<dbReference type="GO" id="GO:0043200">
    <property type="term" value="P:response to amino acid"/>
    <property type="evidence" value="ECO:0007669"/>
    <property type="project" value="TreeGrafter"/>
</dbReference>
<dbReference type="InterPro" id="IPR036390">
    <property type="entry name" value="WH_DNA-bd_sf"/>
</dbReference>
<sequence length="158" mass="17919">MFVLERFVRRILAELQRDARQSVQEISARVGLSSTPCWRRLKEIEKAGLIRRHTVLLDREAIGLKECLLAHVTLARHVGTAVDEFERAVLAHPEVIECYSTTGDADYILKVVVPDMKAYDHFLHKQIFAIAGVANVRTAVVLREVKYDTVLPIDTETP</sequence>
<dbReference type="SUPFAM" id="SSF46785">
    <property type="entry name" value="Winged helix' DNA-binding domain"/>
    <property type="match status" value="1"/>
</dbReference>
<dbReference type="Pfam" id="PF01037">
    <property type="entry name" value="AsnC_trans_reg"/>
    <property type="match status" value="1"/>
</dbReference>
<dbReference type="OrthoDB" id="8526125at2"/>
<dbReference type="EMBL" id="VMNK01000009">
    <property type="protein sequence ID" value="TVO56037.1"/>
    <property type="molecule type" value="Genomic_DNA"/>
</dbReference>
<dbReference type="InterPro" id="IPR036388">
    <property type="entry name" value="WH-like_DNA-bd_sf"/>
</dbReference>
<dbReference type="Gene3D" id="1.10.10.10">
    <property type="entry name" value="Winged helix-like DNA-binding domain superfamily/Winged helix DNA-binding domain"/>
    <property type="match status" value="1"/>
</dbReference>
<evidence type="ECO:0000256" key="3">
    <source>
        <dbReference type="ARBA" id="ARBA00023163"/>
    </source>
</evidence>
<dbReference type="SUPFAM" id="SSF54909">
    <property type="entry name" value="Dimeric alpha+beta barrel"/>
    <property type="match status" value="1"/>
</dbReference>
<keyword evidence="2" id="KW-0238">DNA-binding</keyword>
<dbReference type="CDD" id="cd00090">
    <property type="entry name" value="HTH_ARSR"/>
    <property type="match status" value="1"/>
</dbReference>
<evidence type="ECO:0000259" key="4">
    <source>
        <dbReference type="PROSITE" id="PS50956"/>
    </source>
</evidence>
<proteinExistence type="predicted"/>